<dbReference type="Proteomes" id="UP000184436">
    <property type="component" value="Unassembled WGS sequence"/>
</dbReference>
<name>A0A1M5CER0_9BACE</name>
<sequence length="525" mass="59742">MVKINGSSFALQYKRTTNRPIDSSEMFSTLEDAEAYARNTDKEEYFPYPLQIISVESEAKLYVLINDPEIPTTDNRKHYKLSFLATEKDFSTSFLSKLNDDEAAGLIKFLRGLISYGLIQAKSGLEVGEVMDSLTAGMGILLKDGRIQADRMELRHSLTIQELIFNRLLAMESDYSFSESGRIESVELLEDGTYLLTLRKQWENDFTALSENDIVYGMVNNLASGTGEYYTSWMRVLHVDTSANTINVVIYPDAEVPGGRNYPPEELMVITRRGNPVNEDRQSYWYLSSREHCICMLDGVTKPILEESNYSIIVGRLKHLTIFDNLPINYRQSYIYCRGITAQDYFEVDYKGNVVRQENNRGKWSASESVDAPYQSGDKMYDAVYHYGCKWMCLITGTTEEPKYGSVGWAMLEGNPEFSIDIDSSNGWYFDADKFETTLTISGKLYNQDVTSHILDEDIEWTRDTGNVTEDNVWAVAHAEVGKTLPLTLNDLGSDYMMLTGCKFIAKALLRDGQDNYETINFVTF</sequence>
<dbReference type="AlphaFoldDB" id="A0A1M5CER0"/>
<dbReference type="RefSeq" id="WP_051573040.1">
    <property type="nucleotide sequence ID" value="NZ_FQVD01000024.1"/>
</dbReference>
<reference evidence="1 2" key="1">
    <citation type="submission" date="2016-11" db="EMBL/GenBank/DDBJ databases">
        <authorList>
            <person name="Jaros S."/>
            <person name="Januszkiewicz K."/>
            <person name="Wedrychowicz H."/>
        </authorList>
    </citation>
    <scope>NUCLEOTIDE SEQUENCE [LARGE SCALE GENOMIC DNA]</scope>
    <source>
        <strain evidence="1 2">DSM 26883</strain>
    </source>
</reference>
<dbReference type="EMBL" id="FQVD01000024">
    <property type="protein sequence ID" value="SHF53087.1"/>
    <property type="molecule type" value="Genomic_DNA"/>
</dbReference>
<evidence type="ECO:0000313" key="1">
    <source>
        <dbReference type="EMBL" id="SHF53087.1"/>
    </source>
</evidence>
<proteinExistence type="predicted"/>
<organism evidence="1 2">
    <name type="scientific">Bacteroides faecichinchillae</name>
    <dbReference type="NCBI Taxonomy" id="871325"/>
    <lineage>
        <taxon>Bacteria</taxon>
        <taxon>Pseudomonadati</taxon>
        <taxon>Bacteroidota</taxon>
        <taxon>Bacteroidia</taxon>
        <taxon>Bacteroidales</taxon>
        <taxon>Bacteroidaceae</taxon>
        <taxon>Bacteroides</taxon>
    </lineage>
</organism>
<gene>
    <name evidence="1" type="ORF">SAMN05444349_1246</name>
</gene>
<protein>
    <submittedName>
        <fullName evidence="1">Uncharacterized protein</fullName>
    </submittedName>
</protein>
<dbReference type="OrthoDB" id="1031347at2"/>
<keyword evidence="2" id="KW-1185">Reference proteome</keyword>
<evidence type="ECO:0000313" key="2">
    <source>
        <dbReference type="Proteomes" id="UP000184436"/>
    </source>
</evidence>
<dbReference type="STRING" id="871325.SAMN05444349_1246"/>
<accession>A0A1M5CER0</accession>